<dbReference type="RefSeq" id="WP_136459987.1">
    <property type="nucleotide sequence ID" value="NZ_SRSF01000007.1"/>
</dbReference>
<sequence>MVGQPFRVSFSRKFRDRLKEIYDYTRRSASPAVATKVLNGIREEAQKLEKLPSSRPIYPGSEPLESEVRYTSVWSYKIIFEVIPSQMLVRILTIRHDAEDPETVLGDLE</sequence>
<comment type="caution">
    <text evidence="2">The sequence shown here is derived from an EMBL/GenBank/DDBJ whole genome shotgun (WGS) entry which is preliminary data.</text>
</comment>
<dbReference type="Pfam" id="PF05016">
    <property type="entry name" value="ParE_toxin"/>
    <property type="match status" value="1"/>
</dbReference>
<proteinExistence type="predicted"/>
<dbReference type="InterPro" id="IPR007712">
    <property type="entry name" value="RelE/ParE_toxin"/>
</dbReference>
<gene>
    <name evidence="2" type="ORF">E4021_13950</name>
</gene>
<dbReference type="InterPro" id="IPR035093">
    <property type="entry name" value="RelE/ParE_toxin_dom_sf"/>
</dbReference>
<evidence type="ECO:0000256" key="1">
    <source>
        <dbReference type="ARBA" id="ARBA00022649"/>
    </source>
</evidence>
<dbReference type="Proteomes" id="UP000308528">
    <property type="component" value="Unassembled WGS sequence"/>
</dbReference>
<evidence type="ECO:0000313" key="2">
    <source>
        <dbReference type="EMBL" id="THH37522.1"/>
    </source>
</evidence>
<keyword evidence="3" id="KW-1185">Reference proteome</keyword>
<name>A0A4S4NDF2_9BACT</name>
<keyword evidence="1" id="KW-1277">Toxin-antitoxin system</keyword>
<dbReference type="AlphaFoldDB" id="A0A4S4NDF2"/>
<reference evidence="2 3" key="1">
    <citation type="submission" date="2019-04" db="EMBL/GenBank/DDBJ databases">
        <title>Lewinella litorea sp. nov., isolated from a marine sand.</title>
        <authorList>
            <person name="Yoon J.-H."/>
        </authorList>
    </citation>
    <scope>NUCLEOTIDE SEQUENCE [LARGE SCALE GENOMIC DNA]</scope>
    <source>
        <strain evidence="2 3">HSMS-39</strain>
    </source>
</reference>
<accession>A0A4S4NDF2</accession>
<evidence type="ECO:0000313" key="3">
    <source>
        <dbReference type="Proteomes" id="UP000308528"/>
    </source>
</evidence>
<protein>
    <submittedName>
        <fullName evidence="2">Type II toxin-antitoxin system RelE/ParE family toxin</fullName>
    </submittedName>
</protein>
<organism evidence="2 3">
    <name type="scientific">Neolewinella litorea</name>
    <dbReference type="NCBI Taxonomy" id="2562452"/>
    <lineage>
        <taxon>Bacteria</taxon>
        <taxon>Pseudomonadati</taxon>
        <taxon>Bacteroidota</taxon>
        <taxon>Saprospiria</taxon>
        <taxon>Saprospirales</taxon>
        <taxon>Lewinellaceae</taxon>
        <taxon>Neolewinella</taxon>
    </lineage>
</organism>
<dbReference type="Gene3D" id="3.30.2310.20">
    <property type="entry name" value="RelE-like"/>
    <property type="match status" value="1"/>
</dbReference>
<dbReference type="OrthoDB" id="826998at2"/>
<dbReference type="EMBL" id="SRSF01000007">
    <property type="protein sequence ID" value="THH37522.1"/>
    <property type="molecule type" value="Genomic_DNA"/>
</dbReference>